<dbReference type="InterPro" id="IPR002931">
    <property type="entry name" value="Transglutaminase-like"/>
</dbReference>
<dbReference type="Gene3D" id="3.10.620.30">
    <property type="match status" value="1"/>
</dbReference>
<evidence type="ECO:0000313" key="2">
    <source>
        <dbReference type="EMBL" id="AGY75312.1"/>
    </source>
</evidence>
<gene>
    <name evidence="2" type="ORF">CAETHG_1087</name>
</gene>
<dbReference type="RefSeq" id="WP_023162112.1">
    <property type="nucleotide sequence ID" value="NC_022592.1"/>
</dbReference>
<organism evidence="2 3">
    <name type="scientific">Clostridium autoethanogenum DSM 10061</name>
    <dbReference type="NCBI Taxonomy" id="1341692"/>
    <lineage>
        <taxon>Bacteria</taxon>
        <taxon>Bacillati</taxon>
        <taxon>Bacillota</taxon>
        <taxon>Clostridia</taxon>
        <taxon>Eubacteriales</taxon>
        <taxon>Clostridiaceae</taxon>
        <taxon>Clostridium</taxon>
    </lineage>
</organism>
<evidence type="ECO:0000313" key="3">
    <source>
        <dbReference type="Proteomes" id="UP000017590"/>
    </source>
</evidence>
<accession>A0ABM5NSP3</accession>
<protein>
    <submittedName>
        <fullName evidence="2">Transglutaminase family protein</fullName>
    </submittedName>
</protein>
<feature type="domain" description="Transglutaminase-like" evidence="1">
    <location>
        <begin position="40"/>
        <end position="137"/>
    </location>
</feature>
<dbReference type="SUPFAM" id="SSF54001">
    <property type="entry name" value="Cysteine proteinases"/>
    <property type="match status" value="1"/>
</dbReference>
<sequence length="202" mass="23366">MNLILEYKNLSNYLLADKYVDFNKKIIQNKVSELFSDNFDEIQKIKVAFEYVRDEISHSWDIQSKRVTRTASEVLKYKEGICYAKSMLLAALLRCQGIPTGFCYQRLTLGDIPETGYCIHALNAVFLSNINKWIRIDTRGNTNGRNAQFLIDREQLAFPIRAEYDEVDYPTIFAKPIKITTQTLEDNTDCIEMIKSKLPTSL</sequence>
<proteinExistence type="predicted"/>
<dbReference type="InterPro" id="IPR038765">
    <property type="entry name" value="Papain-like_cys_pep_sf"/>
</dbReference>
<dbReference type="PANTHER" id="PTHR33490">
    <property type="entry name" value="BLR5614 PROTEIN-RELATED"/>
    <property type="match status" value="1"/>
</dbReference>
<dbReference type="Pfam" id="PF01841">
    <property type="entry name" value="Transglut_core"/>
    <property type="match status" value="1"/>
</dbReference>
<dbReference type="PANTHER" id="PTHR33490:SF3">
    <property type="entry name" value="CONSERVED INTEGRAL MEMBRANE PROTEIN"/>
    <property type="match status" value="1"/>
</dbReference>
<name>A0ABM5NSP3_9CLOT</name>
<reference evidence="3" key="1">
    <citation type="journal article" date="2014" name="Biotechnol. Biofuels">
        <title>Comparison of single-molecule sequencing and hybrid approaches for finishing the genome of Clostridium autoethanogenum and analysis of CRISPR systems in industrial relevant Clostridia.</title>
        <authorList>
            <person name="Brown S.D."/>
            <person name="Nagaraju S."/>
            <person name="Utturkar S."/>
            <person name="De Tissera S."/>
            <person name="Segovia S."/>
            <person name="Mitchell W."/>
            <person name="Land M.L."/>
            <person name="Dassanayake A."/>
            <person name="Kopke M."/>
        </authorList>
    </citation>
    <scope>NUCLEOTIDE SEQUENCE [LARGE SCALE GENOMIC DNA]</scope>
    <source>
        <strain evidence="3">DSM 10061</strain>
    </source>
</reference>
<dbReference type="EMBL" id="CP006763">
    <property type="protein sequence ID" value="AGY75312.1"/>
    <property type="molecule type" value="Genomic_DNA"/>
</dbReference>
<evidence type="ECO:0000259" key="1">
    <source>
        <dbReference type="Pfam" id="PF01841"/>
    </source>
</evidence>
<dbReference type="Proteomes" id="UP000017590">
    <property type="component" value="Chromosome"/>
</dbReference>
<keyword evidence="3" id="KW-1185">Reference proteome</keyword>